<dbReference type="Proteomes" id="UP000593846">
    <property type="component" value="Chromosome"/>
</dbReference>
<gene>
    <name evidence="2" type="ORF">IM676_19220</name>
</gene>
<dbReference type="PANTHER" id="PTHR10098">
    <property type="entry name" value="RAPSYN-RELATED"/>
    <property type="match status" value="1"/>
</dbReference>
<evidence type="ECO:0000313" key="2">
    <source>
        <dbReference type="EMBL" id="QOV22740.1"/>
    </source>
</evidence>
<dbReference type="EMBL" id="CP063311">
    <property type="protein sequence ID" value="QOV22740.1"/>
    <property type="molecule type" value="Genomic_DNA"/>
</dbReference>
<protein>
    <submittedName>
        <fullName evidence="2">CHAT domain-containing protein</fullName>
    </submittedName>
</protein>
<evidence type="ECO:0000259" key="1">
    <source>
        <dbReference type="Pfam" id="PF12770"/>
    </source>
</evidence>
<sequence length="1028" mass="114180">MDKQTQEDNFWVELLNTRLQHGEAAFHQLMQQNLCLITPALCPSITQWVRVVVREHPKRVEDIASIVEDTCISIKGFPHGKYAEVLEIAIHGYKVVLSLRRNNPEGRGRTLTNLGNAYGNQAQLGIDPANNLQLAIAAYGESGEIMRRLGLETDLSGNLTNLGNAYLIQAQLGIDPGNNLQLAIAAYGESGEIMGRLGLESLLSQTLNNQGVAYRNQAELGIDPGNNLQLAIAALQKSEQISRRLGLESLLSQTLTNLGIAYLNQAQLGIDPGNNLQLAIAAYGESGKIRRRLGLERDLSLTLMNQGNGYLNQAQLGIDPGNNLQLAIAAYGESGKIRRRLGLERDLSLTLNNLGIAYLTQAQLGIDPANNLQLAIGAYGESGKIRRRLGLERDLSLTLMNQGNGYLNQAQLGIDPGNNLQLAIAAYREALTYLNPTILPVDALRTARHLGNLGFNQGDWHIALEGYQIAMTAIDYSRTLRTNHAERDKIVADAIGIYENAIQAAINLNDIATALEIVERVRAKRLVDLMATADLYQGGDIPPQIQQWLQQLDDLDNHIANLQSEDKQDTDGLKTLQLRAAMNVTTKIAELQTQKKYILDEINNVDEVVTKLRQLQPPQLQDFHPLLTAKTTLLSFYTTAKDTHILILHAGETQPHCFTCQGQGYEKLQGWLKETWATPYITDRKDWTAKMPHTLAEVAQRLEIERLITEHLQGTEELLIVPHLYLHQIPFAALPITEGYLGDKFLIRYAPSLQVLGFCYNPQRLSAKKPNSYNYGTAENATGDLPFSGFEGIKVAEMFGVAEEQRLIRQQATRTAYRQLLQQASHIVSSHHAQSQVDNPLESGLKLSDGKITVSQLFSPGWRFPQLQEVFLSCCETGLFQPESITDEPVAVSTGFLCAGASGVIASQWSVNDCSAALLSILYHQQRQQGLNRPRALQAAQRQMRQMTPAEFKKYYRKQLESHIKEERERMGHEITSKEQEGLNTQQERQLLTKYGDAAESIKSYSQGEGLPFEHPFHWGAMGCYGLG</sequence>
<name>A0A7S6TZF0_9CYAN</name>
<evidence type="ECO:0000313" key="3">
    <source>
        <dbReference type="Proteomes" id="UP000593846"/>
    </source>
</evidence>
<dbReference type="Gene3D" id="1.25.40.10">
    <property type="entry name" value="Tetratricopeptide repeat domain"/>
    <property type="match status" value="2"/>
</dbReference>
<dbReference type="AlphaFoldDB" id="A0A7S6TZF0"/>
<dbReference type="KEGG" id="aee:IM676_19220"/>
<proteinExistence type="predicted"/>
<accession>A0A7S6TZF0</accession>
<dbReference type="PANTHER" id="PTHR10098:SF108">
    <property type="entry name" value="TETRATRICOPEPTIDE REPEAT PROTEIN 28"/>
    <property type="match status" value="1"/>
</dbReference>
<reference evidence="3" key="1">
    <citation type="submission" date="2020-10" db="EMBL/GenBank/DDBJ databases">
        <title>Genome-based taxonomic classification of the species Anabaenopsis elenkinii.</title>
        <authorList>
            <person name="Delbaje E."/>
            <person name="Andreote A.P.D."/>
            <person name="Pellegrinetti T.A."/>
            <person name="Cruz R.B."/>
            <person name="Branco L.H.Z."/>
            <person name="Fiore M.F."/>
        </authorList>
    </citation>
    <scope>NUCLEOTIDE SEQUENCE [LARGE SCALE GENOMIC DNA]</scope>
    <source>
        <strain evidence="3">CCIBt3563</strain>
    </source>
</reference>
<feature type="domain" description="CHAT" evidence="1">
    <location>
        <begin position="704"/>
        <end position="1026"/>
    </location>
</feature>
<dbReference type="RefSeq" id="WP_200988358.1">
    <property type="nucleotide sequence ID" value="NZ_CP063311.1"/>
</dbReference>
<dbReference type="InterPro" id="IPR011990">
    <property type="entry name" value="TPR-like_helical_dom_sf"/>
</dbReference>
<organism evidence="2 3">
    <name type="scientific">Anabaenopsis elenkinii CCIBt3563</name>
    <dbReference type="NCBI Taxonomy" id="2779889"/>
    <lineage>
        <taxon>Bacteria</taxon>
        <taxon>Bacillati</taxon>
        <taxon>Cyanobacteriota</taxon>
        <taxon>Cyanophyceae</taxon>
        <taxon>Nostocales</taxon>
        <taxon>Nodulariaceae</taxon>
        <taxon>Anabaenopsis</taxon>
    </lineage>
</organism>
<keyword evidence="3" id="KW-1185">Reference proteome</keyword>
<dbReference type="Pfam" id="PF12770">
    <property type="entry name" value="CHAT"/>
    <property type="match status" value="1"/>
</dbReference>
<dbReference type="InterPro" id="IPR024983">
    <property type="entry name" value="CHAT_dom"/>
</dbReference>
<dbReference type="SUPFAM" id="SSF48452">
    <property type="entry name" value="TPR-like"/>
    <property type="match status" value="2"/>
</dbReference>